<feature type="compositionally biased region" description="Basic and acidic residues" evidence="1">
    <location>
        <begin position="69"/>
        <end position="79"/>
    </location>
</feature>
<dbReference type="STRING" id="1408250.Q760_06485"/>
<sequence length="129" mass="12978">MTGAAVVMVAVAAVAARPVDGARAGAGARRPRLTGTTRTTHGRRGAGARGRGGATIVTDGAGRPVPARRHGEAPHDGGRRRVPSRTAGRATQGVHTMSSTRSTTGTARSHLTVDHEPAASGARVPALLP</sequence>
<evidence type="ECO:0000313" key="2">
    <source>
        <dbReference type="EMBL" id="KGM00706.1"/>
    </source>
</evidence>
<comment type="caution">
    <text evidence="2">The sequence shown here is derived from an EMBL/GenBank/DDBJ whole genome shotgun (WGS) entry which is preliminary data.</text>
</comment>
<organism evidence="2 3">
    <name type="scientific">Cellulomonas cellasea DSM 20118</name>
    <dbReference type="NCBI Taxonomy" id="1408250"/>
    <lineage>
        <taxon>Bacteria</taxon>
        <taxon>Bacillati</taxon>
        <taxon>Actinomycetota</taxon>
        <taxon>Actinomycetes</taxon>
        <taxon>Micrococcales</taxon>
        <taxon>Cellulomonadaceae</taxon>
        <taxon>Cellulomonas</taxon>
    </lineage>
</organism>
<dbReference type="AlphaFoldDB" id="A0A0A0B601"/>
<gene>
    <name evidence="2" type="ORF">Q760_06485</name>
</gene>
<reference evidence="2 3" key="1">
    <citation type="submission" date="2013-10" db="EMBL/GenBank/DDBJ databases">
        <authorList>
            <person name="Wang G."/>
            <person name="Zhuang W."/>
        </authorList>
    </citation>
    <scope>NUCLEOTIDE SEQUENCE [LARGE SCALE GENOMIC DNA]</scope>
    <source>
        <strain evidence="2 3">DSM 20118</strain>
    </source>
</reference>
<dbReference type="Proteomes" id="UP000029833">
    <property type="component" value="Unassembled WGS sequence"/>
</dbReference>
<feature type="compositionally biased region" description="Low complexity" evidence="1">
    <location>
        <begin position="20"/>
        <end position="39"/>
    </location>
</feature>
<dbReference type="EMBL" id="AXNT01000174">
    <property type="protein sequence ID" value="KGM00706.1"/>
    <property type="molecule type" value="Genomic_DNA"/>
</dbReference>
<name>A0A0A0B601_9CELL</name>
<accession>A0A0A0B601</accession>
<keyword evidence="3" id="KW-1185">Reference proteome</keyword>
<feature type="compositionally biased region" description="Low complexity" evidence="1">
    <location>
        <begin position="96"/>
        <end position="109"/>
    </location>
</feature>
<feature type="region of interest" description="Disordered" evidence="1">
    <location>
        <begin position="20"/>
        <end position="129"/>
    </location>
</feature>
<proteinExistence type="predicted"/>
<evidence type="ECO:0000256" key="1">
    <source>
        <dbReference type="SAM" id="MobiDB-lite"/>
    </source>
</evidence>
<protein>
    <submittedName>
        <fullName evidence="2">Uncharacterized protein</fullName>
    </submittedName>
</protein>
<evidence type="ECO:0000313" key="3">
    <source>
        <dbReference type="Proteomes" id="UP000029833"/>
    </source>
</evidence>